<organism evidence="1">
    <name type="scientific">Kuenenia stuttgartiensis</name>
    <dbReference type="NCBI Taxonomy" id="174633"/>
    <lineage>
        <taxon>Bacteria</taxon>
        <taxon>Pseudomonadati</taxon>
        <taxon>Planctomycetota</taxon>
        <taxon>Candidatus Brocadiia</taxon>
        <taxon>Candidatus Brocadiales</taxon>
        <taxon>Candidatus Brocadiaceae</taxon>
        <taxon>Candidatus Kuenenia</taxon>
    </lineage>
</organism>
<sequence>MANNIDSFIHKKYRDTSLIIPPDQSRNMGSVPIFPIFPLYSPSVHFVPFCG</sequence>
<gene>
    <name evidence="1" type="ORF">kuste4406</name>
</gene>
<reference evidence="1" key="2">
    <citation type="submission" date="2006-01" db="EMBL/GenBank/DDBJ databases">
        <authorList>
            <person name="Genoscope"/>
        </authorList>
    </citation>
    <scope>NUCLEOTIDE SEQUENCE</scope>
</reference>
<protein>
    <submittedName>
        <fullName evidence="1">Uncharacterized protein</fullName>
    </submittedName>
</protein>
<proteinExistence type="predicted"/>
<name>Q1Q574_KUEST</name>
<reference evidence="1" key="1">
    <citation type="journal article" date="2006" name="Nature">
        <title>Deciphering the evolution and metabolism of an anammox bacterium from a community genome.</title>
        <authorList>
            <person name="Strous M."/>
            <person name="Pelletier E."/>
            <person name="Mangenot S."/>
            <person name="Rattei T."/>
            <person name="Lehner A."/>
            <person name="Taylor M.W."/>
            <person name="Horn M."/>
            <person name="Daims H."/>
            <person name="Bartol-Mavel D."/>
            <person name="Wincker P."/>
            <person name="Barbe V."/>
            <person name="Fonknechten N."/>
            <person name="Vallenet D."/>
            <person name="Segurens B."/>
            <person name="Schenowitz-Truong C."/>
            <person name="Medigue C."/>
            <person name="Collingro A."/>
            <person name="Snel B."/>
            <person name="Dutilh B.E."/>
            <person name="OpDenCamp H.J.M."/>
            <person name="vanDerDrift C."/>
            <person name="Cirpus I."/>
            <person name="vanDePas-Schoonen K.T."/>
            <person name="Harhangi H.R."/>
            <person name="vanNiftrik L."/>
            <person name="Schmid M."/>
            <person name="Keltjens J."/>
            <person name="vanDeVossenberg J."/>
            <person name="Kartal B."/>
            <person name="Meier H."/>
            <person name="Frishman D."/>
            <person name="Huynen M.A."/>
            <person name="Mewes H."/>
            <person name="Weissenbach J."/>
            <person name="Jetten M.S.M."/>
            <person name="Wagner M."/>
            <person name="LePaslier D."/>
        </authorList>
    </citation>
    <scope>NUCLEOTIDE SEQUENCE</scope>
</reference>
<dbReference type="EMBL" id="CT573071">
    <property type="protein sequence ID" value="CAJ75168.1"/>
    <property type="molecule type" value="Genomic_DNA"/>
</dbReference>
<evidence type="ECO:0000313" key="1">
    <source>
        <dbReference type="EMBL" id="CAJ75168.1"/>
    </source>
</evidence>
<dbReference type="AlphaFoldDB" id="Q1Q574"/>
<accession>Q1Q574</accession>